<evidence type="ECO:0000256" key="4">
    <source>
        <dbReference type="ARBA" id="ARBA00022827"/>
    </source>
</evidence>
<evidence type="ECO:0000256" key="5">
    <source>
        <dbReference type="ARBA" id="ARBA00023002"/>
    </source>
</evidence>
<evidence type="ECO:0000259" key="9">
    <source>
        <dbReference type="Pfam" id="PF02771"/>
    </source>
</evidence>
<feature type="domain" description="Acyl-CoA dehydrogenase/oxidase C-terminal" evidence="7">
    <location>
        <begin position="250"/>
        <end position="368"/>
    </location>
</feature>
<dbReference type="Gene3D" id="1.20.140.10">
    <property type="entry name" value="Butyryl-CoA Dehydrogenase, subunit A, domain 3"/>
    <property type="match status" value="1"/>
</dbReference>
<dbReference type="InterPro" id="IPR009100">
    <property type="entry name" value="AcylCoA_DH/oxidase_NM_dom_sf"/>
</dbReference>
<dbReference type="GO" id="GO:0050660">
    <property type="term" value="F:flavin adenine dinucleotide binding"/>
    <property type="evidence" value="ECO:0007669"/>
    <property type="project" value="InterPro"/>
</dbReference>
<dbReference type="Gene3D" id="1.10.540.10">
    <property type="entry name" value="Acyl-CoA dehydrogenase/oxidase, N-terminal domain"/>
    <property type="match status" value="1"/>
</dbReference>
<dbReference type="Pfam" id="PF02770">
    <property type="entry name" value="Acyl-CoA_dh_M"/>
    <property type="match status" value="1"/>
</dbReference>
<dbReference type="OrthoDB" id="9785203at2"/>
<keyword evidence="3 6" id="KW-0285">Flavoprotein</keyword>
<evidence type="ECO:0000259" key="8">
    <source>
        <dbReference type="Pfam" id="PF02770"/>
    </source>
</evidence>
<evidence type="ECO:0000256" key="2">
    <source>
        <dbReference type="ARBA" id="ARBA00009347"/>
    </source>
</evidence>
<organism evidence="10 11">
    <name type="scientific">Evansella caseinilytica</name>
    <dbReference type="NCBI Taxonomy" id="1503961"/>
    <lineage>
        <taxon>Bacteria</taxon>
        <taxon>Bacillati</taxon>
        <taxon>Bacillota</taxon>
        <taxon>Bacilli</taxon>
        <taxon>Bacillales</taxon>
        <taxon>Bacillaceae</taxon>
        <taxon>Evansella</taxon>
    </lineage>
</organism>
<dbReference type="InterPro" id="IPR013786">
    <property type="entry name" value="AcylCoA_DH/ox_N"/>
</dbReference>
<dbReference type="Pfam" id="PF00441">
    <property type="entry name" value="Acyl-CoA_dh_1"/>
    <property type="match status" value="1"/>
</dbReference>
<comment type="cofactor">
    <cofactor evidence="1 6">
        <name>FAD</name>
        <dbReference type="ChEBI" id="CHEBI:57692"/>
    </cofactor>
</comment>
<feature type="domain" description="Acyl-CoA dehydrogenase/oxidase N-terminal" evidence="9">
    <location>
        <begin position="11"/>
        <end position="100"/>
    </location>
</feature>
<evidence type="ECO:0000313" key="10">
    <source>
        <dbReference type="EMBL" id="SDY07262.1"/>
    </source>
</evidence>
<dbReference type="InterPro" id="IPR037069">
    <property type="entry name" value="AcylCoA_DH/ox_N_sf"/>
</dbReference>
<name>A0A1H3GVB5_9BACI</name>
<sequence>MEPSQAMFVKTKRHQLLVEKAGGFVEPFRQRAAKYDKDGLFPTENFHDLKRCGLTTLTVPEAYGGEEISLYEFLLVQETIARGDGATALSLGWHNGIMMQLRDTNKWSQAAFENLAREVVHDKLLINSAATEPSTGSPVRGGKPETSAVKQTDGWLINGKKTFTSLAPALDRIIITATITTDGKEEVGEFLLNRGTTGIRFEKTWDTLGMRSTRSDDLILDNVHVPEDAFVATKDTGHGRSPQGWLLHIPACYIGIALAARDNAIAFAKTYQPNSLSYPISEVPEVRRKTAEMDLELMKGRHFMYHVASVWDEFPERRPELGAELAAVKTVCTNAAVAVVDLAMRIVGGHSLQKTNALERYYRDIRAGLHNPPSDDITTMILANNAYQK</sequence>
<dbReference type="GO" id="GO:0003995">
    <property type="term" value="F:acyl-CoA dehydrogenase activity"/>
    <property type="evidence" value="ECO:0007669"/>
    <property type="project" value="TreeGrafter"/>
</dbReference>
<dbReference type="STRING" id="1503961.SAMN05421736_101297"/>
<proteinExistence type="inferred from homology"/>
<protein>
    <submittedName>
        <fullName evidence="10">Acyl-CoA dehydrogenase</fullName>
    </submittedName>
</protein>
<reference evidence="11" key="1">
    <citation type="submission" date="2016-10" db="EMBL/GenBank/DDBJ databases">
        <authorList>
            <person name="Varghese N."/>
            <person name="Submissions S."/>
        </authorList>
    </citation>
    <scope>NUCLEOTIDE SEQUENCE [LARGE SCALE GENOMIC DNA]</scope>
    <source>
        <strain evidence="11">SP</strain>
    </source>
</reference>
<keyword evidence="11" id="KW-1185">Reference proteome</keyword>
<evidence type="ECO:0000313" key="11">
    <source>
        <dbReference type="Proteomes" id="UP000198935"/>
    </source>
</evidence>
<dbReference type="Gene3D" id="2.40.110.10">
    <property type="entry name" value="Butyryl-CoA Dehydrogenase, subunit A, domain 2"/>
    <property type="match status" value="1"/>
</dbReference>
<dbReference type="CDD" id="cd00567">
    <property type="entry name" value="ACAD"/>
    <property type="match status" value="1"/>
</dbReference>
<dbReference type="AlphaFoldDB" id="A0A1H3GVB5"/>
<dbReference type="InterPro" id="IPR036250">
    <property type="entry name" value="AcylCo_DH-like_C"/>
</dbReference>
<dbReference type="SUPFAM" id="SSF47203">
    <property type="entry name" value="Acyl-CoA dehydrogenase C-terminal domain-like"/>
    <property type="match status" value="1"/>
</dbReference>
<gene>
    <name evidence="10" type="ORF">SAMN05421736_101297</name>
</gene>
<evidence type="ECO:0000256" key="6">
    <source>
        <dbReference type="RuleBase" id="RU362125"/>
    </source>
</evidence>
<dbReference type="InterPro" id="IPR046373">
    <property type="entry name" value="Acyl-CoA_Oxase/DH_mid-dom_sf"/>
</dbReference>
<comment type="similarity">
    <text evidence="2 6">Belongs to the acyl-CoA dehydrogenase family.</text>
</comment>
<dbReference type="PANTHER" id="PTHR43884">
    <property type="entry name" value="ACYL-COA DEHYDROGENASE"/>
    <property type="match status" value="1"/>
</dbReference>
<dbReference type="Proteomes" id="UP000198935">
    <property type="component" value="Unassembled WGS sequence"/>
</dbReference>
<keyword evidence="5 6" id="KW-0560">Oxidoreductase</keyword>
<dbReference type="EMBL" id="FNPI01000001">
    <property type="protein sequence ID" value="SDY07262.1"/>
    <property type="molecule type" value="Genomic_DNA"/>
</dbReference>
<keyword evidence="4 6" id="KW-0274">FAD</keyword>
<evidence type="ECO:0000259" key="7">
    <source>
        <dbReference type="Pfam" id="PF00441"/>
    </source>
</evidence>
<feature type="domain" description="Acyl-CoA oxidase/dehydrogenase middle" evidence="8">
    <location>
        <begin position="129"/>
        <end position="223"/>
    </location>
</feature>
<dbReference type="Pfam" id="PF02771">
    <property type="entry name" value="Acyl-CoA_dh_N"/>
    <property type="match status" value="1"/>
</dbReference>
<dbReference type="PANTHER" id="PTHR43884:SF25">
    <property type="entry name" value="ACYL-COA DEHYDROGENASE YDBM-RELATED"/>
    <property type="match status" value="1"/>
</dbReference>
<accession>A0A1H3GVB5</accession>
<dbReference type="PIRSF" id="PIRSF016578">
    <property type="entry name" value="HsaA"/>
    <property type="match status" value="1"/>
</dbReference>
<dbReference type="InterPro" id="IPR009075">
    <property type="entry name" value="AcylCo_DH/oxidase_C"/>
</dbReference>
<evidence type="ECO:0000256" key="1">
    <source>
        <dbReference type="ARBA" id="ARBA00001974"/>
    </source>
</evidence>
<dbReference type="SUPFAM" id="SSF56645">
    <property type="entry name" value="Acyl-CoA dehydrogenase NM domain-like"/>
    <property type="match status" value="1"/>
</dbReference>
<evidence type="ECO:0000256" key="3">
    <source>
        <dbReference type="ARBA" id="ARBA00022630"/>
    </source>
</evidence>
<dbReference type="InterPro" id="IPR006091">
    <property type="entry name" value="Acyl-CoA_Oxase/DH_mid-dom"/>
</dbReference>